<comment type="caution">
    <text evidence="1">The sequence shown here is derived from an EMBL/GenBank/DDBJ whole genome shotgun (WGS) entry which is preliminary data.</text>
</comment>
<gene>
    <name evidence="1" type="ORF">FYJ33_15100</name>
</gene>
<keyword evidence="2" id="KW-1185">Reference proteome</keyword>
<organism evidence="1 2">
    <name type="scientific">Inconstantimicrobium porci</name>
    <dbReference type="NCBI Taxonomy" id="2652291"/>
    <lineage>
        <taxon>Bacteria</taxon>
        <taxon>Bacillati</taxon>
        <taxon>Bacillota</taxon>
        <taxon>Clostridia</taxon>
        <taxon>Eubacteriales</taxon>
        <taxon>Clostridiaceae</taxon>
        <taxon>Inconstantimicrobium</taxon>
    </lineage>
</organism>
<sequence>MRLIVYIEDVIRNEEDKVKIPVFGVVKDIELIKTLDDNMLEQFKNEPYSISFSETDIVGTTEVFNHNDANFVAYYKRHRKTLDELNYENLKEFINDNEIKFDEILDIKIISYVDGVSRKTDTIKQLIDYTNESEKCILSKGEWYKYNDDYLNYLQESISEIEVVNYDKYDLSIRKFKEYQERKYEEDKYKEKYKGKSEKEIRKSISNIYYKEKYYNSMLEEEFGFENLDREFEFVGKSKIEVMDLYKDDTMFAVKIGKTSGKLCYVVDQSLEALKVYKHNILDNKPEIKNVAIWIVLQKAKKLKEINGKPDINELDMLILKNKLDGWKKEVRVLGFKPIIYINYEVE</sequence>
<dbReference type="NCBIfam" id="TIGR04141">
    <property type="entry name" value="TIGR04141 family sporadically distributed protein"/>
    <property type="match status" value="1"/>
</dbReference>
<evidence type="ECO:0000313" key="2">
    <source>
        <dbReference type="Proteomes" id="UP000460287"/>
    </source>
</evidence>
<dbReference type="Pfam" id="PF19614">
    <property type="entry name" value="DUF6119"/>
    <property type="match status" value="1"/>
</dbReference>
<dbReference type="AlphaFoldDB" id="A0A7X2T2H8"/>
<evidence type="ECO:0000313" key="1">
    <source>
        <dbReference type="EMBL" id="MSR92654.1"/>
    </source>
</evidence>
<proteinExistence type="predicted"/>
<reference evidence="1 2" key="1">
    <citation type="submission" date="2019-08" db="EMBL/GenBank/DDBJ databases">
        <title>In-depth cultivation of the pig gut microbiome towards novel bacterial diversity and tailored functional studies.</title>
        <authorList>
            <person name="Wylensek D."/>
            <person name="Hitch T.C.A."/>
            <person name="Clavel T."/>
        </authorList>
    </citation>
    <scope>NUCLEOTIDE SEQUENCE [LARGE SCALE GENOMIC DNA]</scope>
    <source>
        <strain evidence="1 2">WCA-383-APC-5B</strain>
    </source>
</reference>
<dbReference type="EMBL" id="VULX01000042">
    <property type="protein sequence ID" value="MSR92654.1"/>
    <property type="molecule type" value="Genomic_DNA"/>
</dbReference>
<name>A0A7X2T2H8_9CLOT</name>
<accession>A0A7X2T2H8</accession>
<dbReference type="InterPro" id="IPR026487">
    <property type="entry name" value="CHP04141"/>
</dbReference>
<dbReference type="Proteomes" id="UP000460287">
    <property type="component" value="Unassembled WGS sequence"/>
</dbReference>
<protein>
    <submittedName>
        <fullName evidence="1">Uncharacterized protein</fullName>
    </submittedName>
</protein>